<name>A0A3S0R106_9HYPH</name>
<evidence type="ECO:0000256" key="1">
    <source>
        <dbReference type="SAM" id="MobiDB-lite"/>
    </source>
</evidence>
<dbReference type="RefSeq" id="WP_126909145.1">
    <property type="nucleotide sequence ID" value="NZ_ML133756.1"/>
</dbReference>
<accession>A0A3S0R106</accession>
<dbReference type="OrthoDB" id="8392606at2"/>
<evidence type="ECO:0000313" key="2">
    <source>
        <dbReference type="EMBL" id="RUM06410.1"/>
    </source>
</evidence>
<dbReference type="EMBL" id="RJTJ01000009">
    <property type="protein sequence ID" value="RUM06410.1"/>
    <property type="molecule type" value="Genomic_DNA"/>
</dbReference>
<gene>
    <name evidence="2" type="ORF">EFR84_12335</name>
</gene>
<comment type="caution">
    <text evidence="2">The sequence shown here is derived from an EMBL/GenBank/DDBJ whole genome shotgun (WGS) entry which is preliminary data.</text>
</comment>
<feature type="compositionally biased region" description="Basic and acidic residues" evidence="1">
    <location>
        <begin position="10"/>
        <end position="19"/>
    </location>
</feature>
<sequence length="60" mass="6524">MTQQALRLPKKFEPSPDKRERRHSLAVCGETGEVAMNDDHTDILFAPLATAGGRTSTATV</sequence>
<proteinExistence type="predicted"/>
<organism evidence="2 3">
    <name type="scientific">Rhizobium chutanense</name>
    <dbReference type="NCBI Taxonomy" id="2035448"/>
    <lineage>
        <taxon>Bacteria</taxon>
        <taxon>Pseudomonadati</taxon>
        <taxon>Pseudomonadota</taxon>
        <taxon>Alphaproteobacteria</taxon>
        <taxon>Hyphomicrobiales</taxon>
        <taxon>Rhizobiaceae</taxon>
        <taxon>Rhizobium/Agrobacterium group</taxon>
        <taxon>Rhizobium</taxon>
    </lineage>
</organism>
<protein>
    <submittedName>
        <fullName evidence="2">Uncharacterized protein</fullName>
    </submittedName>
</protein>
<evidence type="ECO:0000313" key="3">
    <source>
        <dbReference type="Proteomes" id="UP000278081"/>
    </source>
</evidence>
<feature type="region of interest" description="Disordered" evidence="1">
    <location>
        <begin position="1"/>
        <end position="22"/>
    </location>
</feature>
<dbReference type="AlphaFoldDB" id="A0A3S0R106"/>
<dbReference type="Proteomes" id="UP000278081">
    <property type="component" value="Unassembled WGS sequence"/>
</dbReference>
<reference evidence="2 3" key="1">
    <citation type="submission" date="2018-11" db="EMBL/GenBank/DDBJ databases">
        <title>Rhizobium chutanense sp. nov., isolated from root nodules of Phaseolus vulgaris in China.</title>
        <authorList>
            <person name="Huo Y."/>
        </authorList>
    </citation>
    <scope>NUCLEOTIDE SEQUENCE [LARGE SCALE GENOMIC DNA]</scope>
    <source>
        <strain evidence="2 3">C16</strain>
    </source>
</reference>